<dbReference type="VEuPathDB" id="FungiDB:CH63R_09136"/>
<feature type="transmembrane region" description="Helical" evidence="1">
    <location>
        <begin position="357"/>
        <end position="379"/>
    </location>
</feature>
<evidence type="ECO:0000313" key="4">
    <source>
        <dbReference type="Proteomes" id="UP000092177"/>
    </source>
</evidence>
<dbReference type="CDD" id="cd08570">
    <property type="entry name" value="GDPD_YPL206cp_fungi"/>
    <property type="match status" value="1"/>
</dbReference>
<evidence type="ECO:0000259" key="2">
    <source>
        <dbReference type="PROSITE" id="PS51704"/>
    </source>
</evidence>
<keyword evidence="1" id="KW-0812">Transmembrane</keyword>
<accession>A0A1B7Y6M2</accession>
<organism evidence="3 4">
    <name type="scientific">Colletotrichum higginsianum (strain IMI 349063)</name>
    <name type="common">Crucifer anthracnose fungus</name>
    <dbReference type="NCBI Taxonomy" id="759273"/>
    <lineage>
        <taxon>Eukaryota</taxon>
        <taxon>Fungi</taxon>
        <taxon>Dikarya</taxon>
        <taxon>Ascomycota</taxon>
        <taxon>Pezizomycotina</taxon>
        <taxon>Sordariomycetes</taxon>
        <taxon>Hypocreomycetidae</taxon>
        <taxon>Glomerellales</taxon>
        <taxon>Glomerellaceae</taxon>
        <taxon>Colletotrichum</taxon>
        <taxon>Colletotrichum destructivum species complex</taxon>
    </lineage>
</organism>
<protein>
    <submittedName>
        <fullName evidence="3">Glycerophosphoryl diester phosphodiesterase</fullName>
    </submittedName>
</protein>
<evidence type="ECO:0000256" key="1">
    <source>
        <dbReference type="SAM" id="Phobius"/>
    </source>
</evidence>
<dbReference type="EMBL" id="LTAN01000006">
    <property type="protein sequence ID" value="OBR07615.1"/>
    <property type="molecule type" value="Genomic_DNA"/>
</dbReference>
<dbReference type="InterPro" id="IPR017946">
    <property type="entry name" value="PLC-like_Pdiesterase_TIM-brl"/>
</dbReference>
<dbReference type="KEGG" id="chig:CH63R_09136"/>
<keyword evidence="1" id="KW-1133">Transmembrane helix</keyword>
<dbReference type="Pfam" id="PF03009">
    <property type="entry name" value="GDPD"/>
    <property type="match status" value="1"/>
</dbReference>
<reference evidence="4" key="1">
    <citation type="journal article" date="2017" name="BMC Genomics">
        <title>Gapless genome assembly of Colletotrichum higginsianum reveals chromosome structure and association of transposable elements with secondary metabolite gene clusters.</title>
        <authorList>
            <person name="Dallery J.-F."/>
            <person name="Lapalu N."/>
            <person name="Zampounis A."/>
            <person name="Pigne S."/>
            <person name="Luyten I."/>
            <person name="Amselem J."/>
            <person name="Wittenberg A.H.J."/>
            <person name="Zhou S."/>
            <person name="de Queiroz M.V."/>
            <person name="Robin G.P."/>
            <person name="Auger A."/>
            <person name="Hainaut M."/>
            <person name="Henrissat B."/>
            <person name="Kim K.-T."/>
            <person name="Lee Y.-H."/>
            <person name="Lespinet O."/>
            <person name="Schwartz D.C."/>
            <person name="Thon M.R."/>
            <person name="O'Connell R.J."/>
        </authorList>
    </citation>
    <scope>NUCLEOTIDE SEQUENCE [LARGE SCALE GENOMIC DNA]</scope>
    <source>
        <strain evidence="4">IMI 349063</strain>
    </source>
</reference>
<dbReference type="PANTHER" id="PTHR43805">
    <property type="entry name" value="GLYCEROPHOSPHORYL DIESTER PHOSPHODIESTERASE"/>
    <property type="match status" value="1"/>
</dbReference>
<dbReference type="GeneID" id="28868217"/>
<dbReference type="OrthoDB" id="1058301at2759"/>
<dbReference type="InterPro" id="IPR030395">
    <property type="entry name" value="GP_PDE_dom"/>
</dbReference>
<dbReference type="SUPFAM" id="SSF51695">
    <property type="entry name" value="PLC-like phosphodiesterases"/>
    <property type="match status" value="1"/>
</dbReference>
<evidence type="ECO:0000313" key="3">
    <source>
        <dbReference type="EMBL" id="OBR07615.1"/>
    </source>
</evidence>
<dbReference type="PROSITE" id="PS51704">
    <property type="entry name" value="GP_PDE"/>
    <property type="match status" value="1"/>
</dbReference>
<dbReference type="GO" id="GO:0008081">
    <property type="term" value="F:phosphoric diester hydrolase activity"/>
    <property type="evidence" value="ECO:0007669"/>
    <property type="project" value="InterPro"/>
</dbReference>
<sequence>MASETKPLLAEEPSIPPGTSYFAHLSLSLSFSASQRLTTATAAPSSVPGSASSSTPARRLPQAIAHRGFKALYPENTLLAFRGALDAGAHALETDLHLTRDGVVVLSHDGNLKRCFGVDRRISECDWDYLRTLRTVQEPGEGMPRLEDLLAFLAKGGAGRERVWVLLDIKTDDPPVELLERVAEVLVSTPGPVPWEERIVLGCWNQPYITHVRSILPTYPVTLISWSPFYARGFLSPAEPNLSFNMFQKSLVGPAGKLFIRDVRKAGRRLFVWTVNDEEWMEWSIRAGADGVITDDPELFLEVCRRWEGRETAAAAAGHRSGSVVGDVAAGEESDDTKAARRAGRVRDGTWRRTLRLYLEIVGVQVLVAVFTPVLMLVARFGVVAPGPSTTKALRL</sequence>
<dbReference type="RefSeq" id="XP_018156133.1">
    <property type="nucleotide sequence ID" value="XM_018304110.1"/>
</dbReference>
<dbReference type="Gene3D" id="3.20.20.190">
    <property type="entry name" value="Phosphatidylinositol (PI) phosphodiesterase"/>
    <property type="match status" value="1"/>
</dbReference>
<comment type="caution">
    <text evidence="3">The sequence shown here is derived from an EMBL/GenBank/DDBJ whole genome shotgun (WGS) entry which is preliminary data.</text>
</comment>
<name>A0A1B7Y6M2_COLHI</name>
<keyword evidence="4" id="KW-1185">Reference proteome</keyword>
<dbReference type="AlphaFoldDB" id="A0A1B7Y6M2"/>
<keyword evidence="1" id="KW-0472">Membrane</keyword>
<gene>
    <name evidence="3" type="ORF">CH63R_09136</name>
</gene>
<dbReference type="Proteomes" id="UP000092177">
    <property type="component" value="Chromosome 6"/>
</dbReference>
<dbReference type="PANTHER" id="PTHR43805:SF1">
    <property type="entry name" value="GP-PDE DOMAIN-CONTAINING PROTEIN"/>
    <property type="match status" value="1"/>
</dbReference>
<dbReference type="GO" id="GO:0006629">
    <property type="term" value="P:lipid metabolic process"/>
    <property type="evidence" value="ECO:0007669"/>
    <property type="project" value="InterPro"/>
</dbReference>
<feature type="domain" description="GP-PDE" evidence="2">
    <location>
        <begin position="61"/>
        <end position="304"/>
    </location>
</feature>
<proteinExistence type="predicted"/>